<dbReference type="AlphaFoldDB" id="A0A5B7EGA8"/>
<name>A0A5B7EGA8_PORTR</name>
<dbReference type="EMBL" id="VSRR010002609">
    <property type="protein sequence ID" value="MPC32347.1"/>
    <property type="molecule type" value="Genomic_DNA"/>
</dbReference>
<sequence>MQSSSSAEETSCWVAVCLHSLVANQPILPSHYV</sequence>
<accession>A0A5B7EGA8</accession>
<organism evidence="1 2">
    <name type="scientific">Portunus trituberculatus</name>
    <name type="common">Swimming crab</name>
    <name type="synonym">Neptunus trituberculatus</name>
    <dbReference type="NCBI Taxonomy" id="210409"/>
    <lineage>
        <taxon>Eukaryota</taxon>
        <taxon>Metazoa</taxon>
        <taxon>Ecdysozoa</taxon>
        <taxon>Arthropoda</taxon>
        <taxon>Crustacea</taxon>
        <taxon>Multicrustacea</taxon>
        <taxon>Malacostraca</taxon>
        <taxon>Eumalacostraca</taxon>
        <taxon>Eucarida</taxon>
        <taxon>Decapoda</taxon>
        <taxon>Pleocyemata</taxon>
        <taxon>Brachyura</taxon>
        <taxon>Eubrachyura</taxon>
        <taxon>Portunoidea</taxon>
        <taxon>Portunidae</taxon>
        <taxon>Portuninae</taxon>
        <taxon>Portunus</taxon>
    </lineage>
</organism>
<evidence type="ECO:0000313" key="1">
    <source>
        <dbReference type="EMBL" id="MPC32347.1"/>
    </source>
</evidence>
<proteinExistence type="predicted"/>
<gene>
    <name evidence="1" type="ORF">E2C01_025657</name>
</gene>
<evidence type="ECO:0000313" key="2">
    <source>
        <dbReference type="Proteomes" id="UP000324222"/>
    </source>
</evidence>
<protein>
    <submittedName>
        <fullName evidence="1">Uncharacterized protein</fullName>
    </submittedName>
</protein>
<comment type="caution">
    <text evidence="1">The sequence shown here is derived from an EMBL/GenBank/DDBJ whole genome shotgun (WGS) entry which is preliminary data.</text>
</comment>
<reference evidence="1 2" key="1">
    <citation type="submission" date="2019-05" db="EMBL/GenBank/DDBJ databases">
        <title>Another draft genome of Portunus trituberculatus and its Hox gene families provides insights of decapod evolution.</title>
        <authorList>
            <person name="Jeong J.-H."/>
            <person name="Song I."/>
            <person name="Kim S."/>
            <person name="Choi T."/>
            <person name="Kim D."/>
            <person name="Ryu S."/>
            <person name="Kim W."/>
        </authorList>
    </citation>
    <scope>NUCLEOTIDE SEQUENCE [LARGE SCALE GENOMIC DNA]</scope>
    <source>
        <tissue evidence="1">Muscle</tissue>
    </source>
</reference>
<keyword evidence="2" id="KW-1185">Reference proteome</keyword>
<dbReference type="Proteomes" id="UP000324222">
    <property type="component" value="Unassembled WGS sequence"/>
</dbReference>